<dbReference type="EMBL" id="OC915490">
    <property type="protein sequence ID" value="CAD7640678.1"/>
    <property type="molecule type" value="Genomic_DNA"/>
</dbReference>
<dbReference type="SUPFAM" id="SSF53474">
    <property type="entry name" value="alpha/beta-Hydrolases"/>
    <property type="match status" value="1"/>
</dbReference>
<sequence length="560" mass="62364">MASPKKKGLISHMNEYEVIESKKINETHSAYNVKASSLLPGTKADGLFGKTRQIIGLIPIVNSALGTKCWDDIGCFSAMNFYDAKIGHFAILPMSPSQIAPKFYLYTSESRNHSIIFQYKFNPKKFKDTTFNPNHQTVFIIHGYEDGVEQWMIDMKNSLYNTTPPQDQYNVVLVDWEKGAKQLDYFLAAANTQVVGAMIAFFVNRICELTYGREVINNDNFYLVGHSLDPAGPDFQANSTNIRLAYTDATEVDIIHTDMANIVINGFGLNETIGDVDFYPNGGFEQPGCPQSDMIADVMAGHFQITCAHIRSHDLATYLGKPNSLCQPVGYECDSYTTFVEGRCGNCEADANNITKCQLMGLYPIAIHVTPDSEAGASGQVAINIGADHGLQKDTNLTFIRTMSFITPGRVHTLLLTFSEPITAIKSGFFSWYRFPGLQFSKDRDKGTKIGINFIEINYLSHSYEQIRKDMSALLCPIDNHPIVPDGPTLYFKLCESTDGLTKSALQMSSAELKPFTNTYDITSVDYDDRFLLTDKLTKIPSENPNQTTTAKPKSRTIFG</sequence>
<comment type="similarity">
    <text evidence="2 4">Belongs to the AB hydrolase superfamily. Lipase family.</text>
</comment>
<dbReference type="Gene3D" id="3.40.50.1820">
    <property type="entry name" value="alpha/beta hydrolase"/>
    <property type="match status" value="2"/>
</dbReference>
<dbReference type="GO" id="GO:0005615">
    <property type="term" value="C:extracellular space"/>
    <property type="evidence" value="ECO:0007669"/>
    <property type="project" value="TreeGrafter"/>
</dbReference>
<evidence type="ECO:0000256" key="4">
    <source>
        <dbReference type="RuleBase" id="RU004262"/>
    </source>
</evidence>
<accession>A0A7R9LFF0</accession>
<feature type="region of interest" description="Disordered" evidence="5">
    <location>
        <begin position="540"/>
        <end position="560"/>
    </location>
</feature>
<evidence type="ECO:0000256" key="2">
    <source>
        <dbReference type="ARBA" id="ARBA00010701"/>
    </source>
</evidence>
<dbReference type="AlphaFoldDB" id="A0A7R9LFF0"/>
<evidence type="ECO:0000256" key="1">
    <source>
        <dbReference type="ARBA" id="ARBA00004613"/>
    </source>
</evidence>
<dbReference type="PANTHER" id="PTHR11610:SF173">
    <property type="entry name" value="LIPASE DOMAIN-CONTAINING PROTEIN-RELATED"/>
    <property type="match status" value="1"/>
</dbReference>
<gene>
    <name evidence="7" type="ORF">ONB1V03_LOCUS2688</name>
</gene>
<proteinExistence type="inferred from homology"/>
<dbReference type="PANTHER" id="PTHR11610">
    <property type="entry name" value="LIPASE"/>
    <property type="match status" value="1"/>
</dbReference>
<protein>
    <recommendedName>
        <fullName evidence="6">Lipase domain-containing protein</fullName>
    </recommendedName>
</protein>
<evidence type="ECO:0000256" key="3">
    <source>
        <dbReference type="ARBA" id="ARBA00022525"/>
    </source>
</evidence>
<reference evidence="7" key="1">
    <citation type="submission" date="2020-11" db="EMBL/GenBank/DDBJ databases">
        <authorList>
            <person name="Tran Van P."/>
        </authorList>
    </citation>
    <scope>NUCLEOTIDE SEQUENCE</scope>
</reference>
<name>A0A7R9LFF0_9ACAR</name>
<dbReference type="GO" id="GO:0016042">
    <property type="term" value="P:lipid catabolic process"/>
    <property type="evidence" value="ECO:0007669"/>
    <property type="project" value="TreeGrafter"/>
</dbReference>
<evidence type="ECO:0000256" key="5">
    <source>
        <dbReference type="SAM" id="MobiDB-lite"/>
    </source>
</evidence>
<dbReference type="InterPro" id="IPR000734">
    <property type="entry name" value="TAG_lipase"/>
</dbReference>
<evidence type="ECO:0000259" key="6">
    <source>
        <dbReference type="Pfam" id="PF00151"/>
    </source>
</evidence>
<keyword evidence="3" id="KW-0964">Secreted</keyword>
<feature type="domain" description="Lipase" evidence="6">
    <location>
        <begin position="227"/>
        <end position="365"/>
    </location>
</feature>
<organism evidence="7">
    <name type="scientific">Oppiella nova</name>
    <dbReference type="NCBI Taxonomy" id="334625"/>
    <lineage>
        <taxon>Eukaryota</taxon>
        <taxon>Metazoa</taxon>
        <taxon>Ecdysozoa</taxon>
        <taxon>Arthropoda</taxon>
        <taxon>Chelicerata</taxon>
        <taxon>Arachnida</taxon>
        <taxon>Acari</taxon>
        <taxon>Acariformes</taxon>
        <taxon>Sarcoptiformes</taxon>
        <taxon>Oribatida</taxon>
        <taxon>Brachypylina</taxon>
        <taxon>Oppioidea</taxon>
        <taxon>Oppiidae</taxon>
        <taxon>Oppiella</taxon>
    </lineage>
</organism>
<dbReference type="Pfam" id="PF00151">
    <property type="entry name" value="Lipase"/>
    <property type="match status" value="1"/>
</dbReference>
<feature type="compositionally biased region" description="Polar residues" evidence="5">
    <location>
        <begin position="541"/>
        <end position="552"/>
    </location>
</feature>
<dbReference type="InterPro" id="IPR013818">
    <property type="entry name" value="Lipase"/>
</dbReference>
<keyword evidence="8" id="KW-1185">Reference proteome</keyword>
<dbReference type="Proteomes" id="UP000728032">
    <property type="component" value="Unassembled WGS sequence"/>
</dbReference>
<dbReference type="GO" id="GO:0016298">
    <property type="term" value="F:lipase activity"/>
    <property type="evidence" value="ECO:0007669"/>
    <property type="project" value="InterPro"/>
</dbReference>
<dbReference type="EMBL" id="CAJPVJ010000665">
    <property type="protein sequence ID" value="CAG2163104.1"/>
    <property type="molecule type" value="Genomic_DNA"/>
</dbReference>
<dbReference type="OrthoDB" id="6531195at2759"/>
<evidence type="ECO:0000313" key="8">
    <source>
        <dbReference type="Proteomes" id="UP000728032"/>
    </source>
</evidence>
<dbReference type="InterPro" id="IPR029058">
    <property type="entry name" value="AB_hydrolase_fold"/>
</dbReference>
<comment type="subcellular location">
    <subcellularLocation>
        <location evidence="1">Secreted</location>
    </subcellularLocation>
</comment>
<evidence type="ECO:0000313" key="7">
    <source>
        <dbReference type="EMBL" id="CAD7640678.1"/>
    </source>
</evidence>